<dbReference type="RefSeq" id="WP_074446380.1">
    <property type="nucleotide sequence ID" value="NZ_FMBM01000003.1"/>
</dbReference>
<dbReference type="EMBL" id="FMBM01000003">
    <property type="protein sequence ID" value="SCC82576.1"/>
    <property type="molecule type" value="Genomic_DNA"/>
</dbReference>
<evidence type="ECO:0000259" key="2">
    <source>
        <dbReference type="Pfam" id="PF07238"/>
    </source>
</evidence>
<sequence>MDKTRSDDAPWPGHAPGQERRGATRRNLRIPSLIFDPAQDIRLPCTLVNLSATGAGLQIDRKSALPERFVLLIAGAEALKRACICVRRNGRNVGVRFNDAQFACKKQDTSDSRQFASNNL</sequence>
<proteinExistence type="predicted"/>
<feature type="domain" description="PilZ" evidence="2">
    <location>
        <begin position="19"/>
        <end position="100"/>
    </location>
</feature>
<dbReference type="STRING" id="1653334.GA0071312_3582"/>
<dbReference type="Pfam" id="PF07238">
    <property type="entry name" value="PilZ"/>
    <property type="match status" value="1"/>
</dbReference>
<reference evidence="4 6" key="2">
    <citation type="submission" date="2016-08" db="EMBL/GenBank/DDBJ databases">
        <authorList>
            <person name="Varghese N."/>
            <person name="Submissions Spin"/>
        </authorList>
    </citation>
    <scope>NUCLEOTIDE SEQUENCE [LARGE SCALE GENOMIC DNA]</scope>
    <source>
        <strain evidence="4 6">HL-109</strain>
    </source>
</reference>
<comment type="caution">
    <text evidence="3">The sequence shown here is derived from an EMBL/GenBank/DDBJ whole genome shotgun (WGS) entry which is preliminary data.</text>
</comment>
<dbReference type="GO" id="GO:0035438">
    <property type="term" value="F:cyclic-di-GMP binding"/>
    <property type="evidence" value="ECO:0007669"/>
    <property type="project" value="InterPro"/>
</dbReference>
<organism evidence="3 5">
    <name type="scientific">Saliniramus fredricksonii</name>
    <dbReference type="NCBI Taxonomy" id="1653334"/>
    <lineage>
        <taxon>Bacteria</taxon>
        <taxon>Pseudomonadati</taxon>
        <taxon>Pseudomonadota</taxon>
        <taxon>Alphaproteobacteria</taxon>
        <taxon>Hyphomicrobiales</taxon>
        <taxon>Salinarimonadaceae</taxon>
        <taxon>Saliniramus</taxon>
    </lineage>
</organism>
<protein>
    <submittedName>
        <fullName evidence="3 4">PilZ domain</fullName>
    </submittedName>
</protein>
<evidence type="ECO:0000313" key="5">
    <source>
        <dbReference type="Proteomes" id="UP000050497"/>
    </source>
</evidence>
<reference evidence="3 5" key="1">
    <citation type="submission" date="2015-09" db="EMBL/GenBank/DDBJ databases">
        <title>Identification and resolution of microdiversity through metagenomic sequencing of parallel consortia.</title>
        <authorList>
            <person name="Nelson W.C."/>
            <person name="Romine M.F."/>
            <person name="Lindemann S.R."/>
        </authorList>
    </citation>
    <scope>NUCLEOTIDE SEQUENCE [LARGE SCALE GENOMIC DNA]</scope>
    <source>
        <strain evidence="3">HL-109</strain>
    </source>
</reference>
<gene>
    <name evidence="4" type="ORF">GA0071312_3582</name>
    <name evidence="3" type="ORF">HLUCCO17_01230</name>
</gene>
<accession>A0A0P7Y5W9</accession>
<keyword evidence="6" id="KW-1185">Reference proteome</keyword>
<dbReference type="SUPFAM" id="SSF141371">
    <property type="entry name" value="PilZ domain-like"/>
    <property type="match status" value="1"/>
</dbReference>
<dbReference type="AlphaFoldDB" id="A0A0P7Y5W9"/>
<dbReference type="Proteomes" id="UP000182800">
    <property type="component" value="Unassembled WGS sequence"/>
</dbReference>
<dbReference type="InterPro" id="IPR009875">
    <property type="entry name" value="PilZ_domain"/>
</dbReference>
<evidence type="ECO:0000256" key="1">
    <source>
        <dbReference type="SAM" id="MobiDB-lite"/>
    </source>
</evidence>
<name>A0A0P7Y5W9_9HYPH</name>
<feature type="region of interest" description="Disordered" evidence="1">
    <location>
        <begin position="1"/>
        <end position="25"/>
    </location>
</feature>
<dbReference type="Gene3D" id="2.40.10.220">
    <property type="entry name" value="predicted glycosyltransferase like domains"/>
    <property type="match status" value="1"/>
</dbReference>
<evidence type="ECO:0000313" key="6">
    <source>
        <dbReference type="Proteomes" id="UP000182800"/>
    </source>
</evidence>
<dbReference type="Proteomes" id="UP000050497">
    <property type="component" value="Unassembled WGS sequence"/>
</dbReference>
<evidence type="ECO:0000313" key="3">
    <source>
        <dbReference type="EMBL" id="KPQ12747.1"/>
    </source>
</evidence>
<dbReference type="EMBL" id="LJSX01000001">
    <property type="protein sequence ID" value="KPQ12747.1"/>
    <property type="molecule type" value="Genomic_DNA"/>
</dbReference>
<evidence type="ECO:0000313" key="4">
    <source>
        <dbReference type="EMBL" id="SCC82576.1"/>
    </source>
</evidence>